<keyword evidence="2" id="KW-1185">Reference proteome</keyword>
<evidence type="ECO:0000313" key="2">
    <source>
        <dbReference type="Proteomes" id="UP001189429"/>
    </source>
</evidence>
<comment type="caution">
    <text evidence="1">The sequence shown here is derived from an EMBL/GenBank/DDBJ whole genome shotgun (WGS) entry which is preliminary data.</text>
</comment>
<evidence type="ECO:0000313" key="1">
    <source>
        <dbReference type="EMBL" id="CAK0813259.1"/>
    </source>
</evidence>
<proteinExistence type="predicted"/>
<dbReference type="Proteomes" id="UP001189429">
    <property type="component" value="Unassembled WGS sequence"/>
</dbReference>
<sequence>MYSDGAGQDYGHIRVFGLSASSWSQVGQDIDGEASGDISGQSVSLSSDGSPAWPLERCTATVLGKILVTFASSGSRAAVGARWGRTSMAKPQAISVRQPRAAWPLERSSTTVLDQFWSRSRLRALGQHFGPSWGWTSMATPQAISVASRCR</sequence>
<name>A0ABN9R3E9_9DINO</name>
<organism evidence="1 2">
    <name type="scientific">Prorocentrum cordatum</name>
    <dbReference type="NCBI Taxonomy" id="2364126"/>
    <lineage>
        <taxon>Eukaryota</taxon>
        <taxon>Sar</taxon>
        <taxon>Alveolata</taxon>
        <taxon>Dinophyceae</taxon>
        <taxon>Prorocentrales</taxon>
        <taxon>Prorocentraceae</taxon>
        <taxon>Prorocentrum</taxon>
    </lineage>
</organism>
<protein>
    <submittedName>
        <fullName evidence="1">Uncharacterized protein</fullName>
    </submittedName>
</protein>
<accession>A0ABN9R3E9</accession>
<reference evidence="1" key="1">
    <citation type="submission" date="2023-10" db="EMBL/GenBank/DDBJ databases">
        <authorList>
            <person name="Chen Y."/>
            <person name="Shah S."/>
            <person name="Dougan E. K."/>
            <person name="Thang M."/>
            <person name="Chan C."/>
        </authorList>
    </citation>
    <scope>NUCLEOTIDE SEQUENCE [LARGE SCALE GENOMIC DNA]</scope>
</reference>
<gene>
    <name evidence="1" type="ORF">PCOR1329_LOCUS17260</name>
</gene>
<dbReference type="EMBL" id="CAUYUJ010005335">
    <property type="protein sequence ID" value="CAK0813259.1"/>
    <property type="molecule type" value="Genomic_DNA"/>
</dbReference>